<comment type="caution">
    <text evidence="1">The sequence shown here is derived from an EMBL/GenBank/DDBJ whole genome shotgun (WGS) entry which is preliminary data.</text>
</comment>
<organism evidence="1 2">
    <name type="scientific">Olea europaea subsp. europaea</name>
    <dbReference type="NCBI Taxonomy" id="158383"/>
    <lineage>
        <taxon>Eukaryota</taxon>
        <taxon>Viridiplantae</taxon>
        <taxon>Streptophyta</taxon>
        <taxon>Embryophyta</taxon>
        <taxon>Tracheophyta</taxon>
        <taxon>Spermatophyta</taxon>
        <taxon>Magnoliopsida</taxon>
        <taxon>eudicotyledons</taxon>
        <taxon>Gunneridae</taxon>
        <taxon>Pentapetalae</taxon>
        <taxon>asterids</taxon>
        <taxon>lamiids</taxon>
        <taxon>Lamiales</taxon>
        <taxon>Oleaceae</taxon>
        <taxon>Oleeae</taxon>
        <taxon>Olea</taxon>
    </lineage>
</organism>
<reference evidence="1 2" key="1">
    <citation type="submission" date="2019-12" db="EMBL/GenBank/DDBJ databases">
        <authorList>
            <person name="Alioto T."/>
            <person name="Alioto T."/>
            <person name="Gomez Garrido J."/>
        </authorList>
    </citation>
    <scope>NUCLEOTIDE SEQUENCE [LARGE SCALE GENOMIC DNA]</scope>
</reference>
<dbReference type="AlphaFoldDB" id="A0A8S0SPH7"/>
<dbReference type="Proteomes" id="UP000594638">
    <property type="component" value="Unassembled WGS sequence"/>
</dbReference>
<proteinExistence type="predicted"/>
<protein>
    <submittedName>
        <fullName evidence="1">Uncharacterized protein</fullName>
    </submittedName>
</protein>
<name>A0A8S0SPH7_OLEEU</name>
<evidence type="ECO:0000313" key="1">
    <source>
        <dbReference type="EMBL" id="CAA2994176.1"/>
    </source>
</evidence>
<gene>
    <name evidence="1" type="ORF">OLEA9_A066385</name>
</gene>
<evidence type="ECO:0000313" key="2">
    <source>
        <dbReference type="Proteomes" id="UP000594638"/>
    </source>
</evidence>
<sequence>MLKNLDCMEENMHMQLVDECNVEGATVSDDEGTNRNQVLCDIQKLSDDESVQTSKRWWLFSLLGVQGRHYDDVCKAPSETLSIEKNHPVVLYQCMLHPLGLV</sequence>
<dbReference type="EMBL" id="CACTIH010005468">
    <property type="protein sequence ID" value="CAA2994176.1"/>
    <property type="molecule type" value="Genomic_DNA"/>
</dbReference>
<keyword evidence="2" id="KW-1185">Reference proteome</keyword>
<accession>A0A8S0SPH7</accession>
<dbReference type="Gramene" id="OE9A066385T1">
    <property type="protein sequence ID" value="OE9A066385C1"/>
    <property type="gene ID" value="OE9A066385"/>
</dbReference>